<evidence type="ECO:0000313" key="10">
    <source>
        <dbReference type="EMBL" id="GAO19692.1"/>
    </source>
</evidence>
<gene>
    <name evidence="11" type="ORF">UV8b_03436</name>
    <name evidence="10" type="ORF">UVI_02061530</name>
</gene>
<dbReference type="EMBL" id="CP072755">
    <property type="protein sequence ID" value="QUC19195.1"/>
    <property type="molecule type" value="Genomic_DNA"/>
</dbReference>
<evidence type="ECO:0000256" key="2">
    <source>
        <dbReference type="ARBA" id="ARBA00004613"/>
    </source>
</evidence>
<name>A0A063BS94_USTVR</name>
<comment type="subcellular location">
    <subcellularLocation>
        <location evidence="2 8">Secreted</location>
    </subcellularLocation>
</comment>
<dbReference type="Pfam" id="PF03664">
    <property type="entry name" value="Glyco_hydro_62"/>
    <property type="match status" value="1"/>
</dbReference>
<dbReference type="InterPro" id="IPR005193">
    <property type="entry name" value="GH62_arabinosidase"/>
</dbReference>
<dbReference type="STRING" id="1159556.A0A063BS94"/>
<feature type="signal peptide" evidence="9">
    <location>
        <begin position="1"/>
        <end position="17"/>
    </location>
</feature>
<feature type="chain" id="PRO_5010402197" description="Alpha-L-arabinofuranosidase" evidence="9">
    <location>
        <begin position="18"/>
        <end position="341"/>
    </location>
</feature>
<evidence type="ECO:0000256" key="1">
    <source>
        <dbReference type="ARBA" id="ARBA00001462"/>
    </source>
</evidence>
<evidence type="ECO:0000256" key="4">
    <source>
        <dbReference type="ARBA" id="ARBA00022525"/>
    </source>
</evidence>
<dbReference type="InterPro" id="IPR023296">
    <property type="entry name" value="Glyco_hydro_beta-prop_sf"/>
</dbReference>
<dbReference type="PANTHER" id="PTHR40631:SF2">
    <property type="entry name" value="ALPHA-L-ARABINOFURANOSIDASE"/>
    <property type="match status" value="1"/>
</dbReference>
<comment type="function">
    <text evidence="8">Alpha-L-arabinofuranosidase involved in the hydrolysis of xylan, a major structural heterogeneous polysaccharide found in plant biomass representing the second most abundant polysaccharide in the biosphere, after cellulose.</text>
</comment>
<dbReference type="KEGG" id="uvi:66064214"/>
<reference evidence="10" key="1">
    <citation type="journal article" date="2016" name="Genome Announc.">
        <title>Genome Sequence of Ustilaginoidea virens IPU010, a Rice Pathogenic Fungus Causing False Smut.</title>
        <authorList>
            <person name="Kumagai T."/>
            <person name="Ishii T."/>
            <person name="Terai G."/>
            <person name="Umemura M."/>
            <person name="Machida M."/>
            <person name="Asai K."/>
        </authorList>
    </citation>
    <scope>NUCLEOTIDE SEQUENCE [LARGE SCALE GENOMIC DNA]</scope>
    <source>
        <strain evidence="10">IPU010</strain>
    </source>
</reference>
<evidence type="ECO:0000256" key="6">
    <source>
        <dbReference type="ARBA" id="ARBA00022801"/>
    </source>
</evidence>
<keyword evidence="6 8" id="KW-0378">Hydrolase</keyword>
<evidence type="ECO:0000256" key="5">
    <source>
        <dbReference type="ARBA" id="ARBA00022729"/>
    </source>
</evidence>
<organism evidence="10 13">
    <name type="scientific">Ustilaginoidea virens</name>
    <name type="common">Rice false smut fungus</name>
    <name type="synonym">Villosiclava virens</name>
    <dbReference type="NCBI Taxonomy" id="1159556"/>
    <lineage>
        <taxon>Eukaryota</taxon>
        <taxon>Fungi</taxon>
        <taxon>Dikarya</taxon>
        <taxon>Ascomycota</taxon>
        <taxon>Pezizomycotina</taxon>
        <taxon>Sordariomycetes</taxon>
        <taxon>Hypocreomycetidae</taxon>
        <taxon>Hypocreales</taxon>
        <taxon>Clavicipitaceae</taxon>
        <taxon>Ustilaginoidea</taxon>
    </lineage>
</organism>
<accession>A0A063BS94</accession>
<sequence>MLLSLAWLGAVAAHVIALSPVDSGSQASLPSSFSWTSSGPIIGPRDDGHGVRAIKDPSIVYYQGRYHVFASAPTSSNFNLVYLSFTDFASAKNAKFHYLERTRIGRGYRAAPEVLYHRPHKLWYLVYQSAGPTFSTNADIGDPSGWSAPRSFYAGTPATVRSNKGNGSWLDFWVICDGEYCYLFSCDDNGHLYCAKTSISDFPSGMSEPVIVLRDEKMALFEACNVYNVGGSYLLIVEAVGRDGNRYFRSWTAETLSSPWKRLADTEANPFARHSNVQYPTKPPWSLSVSHGEVVRSRVDETLSIDPCGMQYLYQGLPHSKDFGNYNTLPWQLGLLNQTNC</sequence>
<keyword evidence="5 8" id="KW-0732">Signal</keyword>
<evidence type="ECO:0000256" key="8">
    <source>
        <dbReference type="RuleBase" id="RU368117"/>
    </source>
</evidence>
<dbReference type="EMBL" id="BBTG02000069">
    <property type="protein sequence ID" value="GAO19692.1"/>
    <property type="molecule type" value="Genomic_DNA"/>
</dbReference>
<dbReference type="HOGENOM" id="CLU_041805_0_1_1"/>
<evidence type="ECO:0000313" key="13">
    <source>
        <dbReference type="Proteomes" id="UP000054053"/>
    </source>
</evidence>
<comment type="catalytic activity">
    <reaction evidence="1 8">
        <text>Hydrolysis of terminal non-reducing alpha-L-arabinofuranoside residues in alpha-L-arabinosides.</text>
        <dbReference type="EC" id="3.2.1.55"/>
    </reaction>
</comment>
<evidence type="ECO:0000313" key="12">
    <source>
        <dbReference type="Proteomes" id="UP000027002"/>
    </source>
</evidence>
<reference evidence="13" key="2">
    <citation type="journal article" date="2016" name="Genome Announc.">
        <title>Genome sequence of Ustilaginoidea virens IPU010, a rice pathogenic fungus causing false smut.</title>
        <authorList>
            <person name="Kumagai T."/>
            <person name="Ishii T."/>
            <person name="Terai G."/>
            <person name="Umemura M."/>
            <person name="Machida M."/>
            <person name="Asai K."/>
        </authorList>
    </citation>
    <scope>NUCLEOTIDE SEQUENCE [LARGE SCALE GENOMIC DNA]</scope>
    <source>
        <strain evidence="13">IPU010</strain>
    </source>
</reference>
<evidence type="ECO:0000256" key="9">
    <source>
        <dbReference type="SAM" id="SignalP"/>
    </source>
</evidence>
<dbReference type="RefSeq" id="XP_042996868.1">
    <property type="nucleotide sequence ID" value="XM_043140934.1"/>
</dbReference>
<comment type="similarity">
    <text evidence="3 8">Belongs to the glycosyl hydrolase 62 family.</text>
</comment>
<dbReference type="GO" id="GO:0046373">
    <property type="term" value="P:L-arabinose metabolic process"/>
    <property type="evidence" value="ECO:0007669"/>
    <property type="project" value="UniProtKB-UniRule"/>
</dbReference>
<dbReference type="CDD" id="cd08987">
    <property type="entry name" value="GH62"/>
    <property type="match status" value="1"/>
</dbReference>
<dbReference type="GO" id="GO:0046556">
    <property type="term" value="F:alpha-L-arabinofuranosidase activity"/>
    <property type="evidence" value="ECO:0007669"/>
    <property type="project" value="UniProtKB-UniRule"/>
</dbReference>
<keyword evidence="4 8" id="KW-0964">Secreted</keyword>
<dbReference type="PANTHER" id="PTHR40631">
    <property type="entry name" value="ALPHA-L-ARABINOFURANOSIDASE AXHA-2-RELATED"/>
    <property type="match status" value="1"/>
</dbReference>
<dbReference type="AlphaFoldDB" id="A0A063BS94"/>
<dbReference type="OrthoDB" id="3156236at2759"/>
<protein>
    <recommendedName>
        <fullName evidence="8">Alpha-L-arabinofuranosidase</fullName>
        <ecNumber evidence="8">3.2.1.55</ecNumber>
    </recommendedName>
</protein>
<dbReference type="Proteomes" id="UP000027002">
    <property type="component" value="Chromosome 3"/>
</dbReference>
<dbReference type="SUPFAM" id="SSF75005">
    <property type="entry name" value="Arabinanase/levansucrase/invertase"/>
    <property type="match status" value="1"/>
</dbReference>
<evidence type="ECO:0000256" key="7">
    <source>
        <dbReference type="ARBA" id="ARBA00023295"/>
    </source>
</evidence>
<dbReference type="GeneID" id="66064214"/>
<dbReference type="Gene3D" id="2.115.10.20">
    <property type="entry name" value="Glycosyl hydrolase domain, family 43"/>
    <property type="match status" value="1"/>
</dbReference>
<keyword evidence="7 8" id="KW-0326">Glycosidase</keyword>
<evidence type="ECO:0000256" key="3">
    <source>
        <dbReference type="ARBA" id="ARBA00007396"/>
    </source>
</evidence>
<dbReference type="EC" id="3.2.1.55" evidence="8"/>
<dbReference type="Proteomes" id="UP000054053">
    <property type="component" value="Unassembled WGS sequence"/>
</dbReference>
<dbReference type="GO" id="GO:0045493">
    <property type="term" value="P:xylan catabolic process"/>
    <property type="evidence" value="ECO:0007669"/>
    <property type="project" value="UniProtKB-UniRule"/>
</dbReference>
<proteinExistence type="inferred from homology"/>
<reference evidence="11" key="3">
    <citation type="submission" date="2020-03" db="EMBL/GenBank/DDBJ databases">
        <title>A mixture of massive structural variations and highly conserved coding sequences in Ustilaginoidea virens genome.</title>
        <authorList>
            <person name="Zhang K."/>
            <person name="Zhao Z."/>
            <person name="Zhang Z."/>
            <person name="Li Y."/>
            <person name="Hsiang T."/>
            <person name="Sun W."/>
        </authorList>
    </citation>
    <scope>NUCLEOTIDE SEQUENCE</scope>
    <source>
        <strain evidence="11">UV-8b</strain>
    </source>
</reference>
<evidence type="ECO:0000313" key="11">
    <source>
        <dbReference type="EMBL" id="QUC19195.1"/>
    </source>
</evidence>
<dbReference type="GO" id="GO:0005576">
    <property type="term" value="C:extracellular region"/>
    <property type="evidence" value="ECO:0007669"/>
    <property type="project" value="UniProtKB-SubCell"/>
</dbReference>
<keyword evidence="12" id="KW-1185">Reference proteome</keyword>